<dbReference type="InterPro" id="IPR010106">
    <property type="entry name" value="RpnA"/>
</dbReference>
<dbReference type="GO" id="GO:1990238">
    <property type="term" value="F:double-stranded DNA endonuclease activity"/>
    <property type="evidence" value="ECO:0007669"/>
    <property type="project" value="TreeGrafter"/>
</dbReference>
<evidence type="ECO:0000313" key="1">
    <source>
        <dbReference type="EMBL" id="PRP68762.1"/>
    </source>
</evidence>
<dbReference type="PANTHER" id="PTHR34611">
    <property type="match status" value="1"/>
</dbReference>
<name>A0A2S9WZ63_9NEIS</name>
<comment type="caution">
    <text evidence="1">The sequence shown here is derived from an EMBL/GenBank/DDBJ whole genome shotgun (WGS) entry which is preliminary data.</text>
</comment>
<dbReference type="EMBL" id="MTBD01000040">
    <property type="protein sequence ID" value="PRP68762.1"/>
    <property type="molecule type" value="Genomic_DNA"/>
</dbReference>
<dbReference type="GO" id="GO:0006310">
    <property type="term" value="P:DNA recombination"/>
    <property type="evidence" value="ECO:0007669"/>
    <property type="project" value="TreeGrafter"/>
</dbReference>
<dbReference type="AlphaFoldDB" id="A0A2S9WZ63"/>
<dbReference type="InterPro" id="IPR051699">
    <property type="entry name" value="Rpn/YhgA-like_nuclease"/>
</dbReference>
<dbReference type="NCBIfam" id="TIGR01784">
    <property type="entry name" value="T_den_put_tspse"/>
    <property type="match status" value="1"/>
</dbReference>
<organism evidence="1 2">
    <name type="scientific">Chromobacterium amazonense</name>
    <dbReference type="NCBI Taxonomy" id="1382803"/>
    <lineage>
        <taxon>Bacteria</taxon>
        <taxon>Pseudomonadati</taxon>
        <taxon>Pseudomonadota</taxon>
        <taxon>Betaproteobacteria</taxon>
        <taxon>Neisseriales</taxon>
        <taxon>Chromobacteriaceae</taxon>
        <taxon>Chromobacterium</taxon>
    </lineage>
</organism>
<evidence type="ECO:0000313" key="2">
    <source>
        <dbReference type="Proteomes" id="UP000239469"/>
    </source>
</evidence>
<proteinExistence type="predicted"/>
<protein>
    <recommendedName>
        <fullName evidence="3">Transposase</fullName>
    </recommendedName>
</protein>
<sequence>MELVQKNIRQRDLMDFVQELAALQLGFCSDEQLTSLLHYMMQAGETAQPEVFLQTLAHSSPQYEELVMTIAQQLEERGRQEGIAVGVERGRQEGRQEGLREGALQIARLMLAKGMDRQAIQELTGLSEQELSQLKH</sequence>
<dbReference type="RefSeq" id="WP_106078085.1">
    <property type="nucleotide sequence ID" value="NZ_MTBD01000040.1"/>
</dbReference>
<dbReference type="PANTHER" id="PTHR34611:SF2">
    <property type="entry name" value="INACTIVE RECOMBINATION-PROMOTING NUCLEASE-LIKE PROTEIN RPNE-RELATED"/>
    <property type="match status" value="1"/>
</dbReference>
<dbReference type="Proteomes" id="UP000239469">
    <property type="component" value="Unassembled WGS sequence"/>
</dbReference>
<gene>
    <name evidence="1" type="ORF">BUE93_20570</name>
</gene>
<evidence type="ECO:0008006" key="3">
    <source>
        <dbReference type="Google" id="ProtNLM"/>
    </source>
</evidence>
<accession>A0A2S9WZ63</accession>
<reference evidence="1 2" key="1">
    <citation type="submission" date="2017-01" db="EMBL/GenBank/DDBJ databases">
        <title>New insights into the genetic diversity of Chromobacterium isolated from tropical freshwater lake.</title>
        <authorList>
            <person name="Santos A.B."/>
            <person name="Nascimento A.M."/>
            <person name="Da Silva P.C."/>
        </authorList>
    </citation>
    <scope>NUCLEOTIDE SEQUENCE [LARGE SCALE GENOMIC DNA]</scope>
    <source>
        <strain evidence="1 2">56AF</strain>
    </source>
</reference>
<dbReference type="OrthoDB" id="932587at2"/>